<protein>
    <submittedName>
        <fullName evidence="4">ATP-binding protein involved in chromosome partitioning</fullName>
    </submittedName>
</protein>
<keyword evidence="5" id="KW-1185">Reference proteome</keyword>
<evidence type="ECO:0000256" key="1">
    <source>
        <dbReference type="ARBA" id="ARBA00022741"/>
    </source>
</evidence>
<organism evidence="4 5">
    <name type="scientific">Natronorubrum texcoconense</name>
    <dbReference type="NCBI Taxonomy" id="1095776"/>
    <lineage>
        <taxon>Archaea</taxon>
        <taxon>Methanobacteriati</taxon>
        <taxon>Methanobacteriota</taxon>
        <taxon>Stenosarchaea group</taxon>
        <taxon>Halobacteria</taxon>
        <taxon>Halobacteriales</taxon>
        <taxon>Natrialbaceae</taxon>
        <taxon>Natronorubrum</taxon>
    </lineage>
</organism>
<dbReference type="GO" id="GO:0005524">
    <property type="term" value="F:ATP binding"/>
    <property type="evidence" value="ECO:0007669"/>
    <property type="project" value="UniProtKB-KW"/>
</dbReference>
<dbReference type="GO" id="GO:0051539">
    <property type="term" value="F:4 iron, 4 sulfur cluster binding"/>
    <property type="evidence" value="ECO:0007669"/>
    <property type="project" value="TreeGrafter"/>
</dbReference>
<dbReference type="SUPFAM" id="SSF117916">
    <property type="entry name" value="Fe-S cluster assembly (FSCA) domain-like"/>
    <property type="match status" value="1"/>
</dbReference>
<evidence type="ECO:0000256" key="2">
    <source>
        <dbReference type="ARBA" id="ARBA00022840"/>
    </source>
</evidence>
<name>A0A1G9A3R8_9EURY</name>
<dbReference type="InterPro" id="IPR034904">
    <property type="entry name" value="FSCA_dom_sf"/>
</dbReference>
<sequence>MPTNESSALVDTPGCRLPAAWELPTGEIPLWIERSTMPAEPPQTDDEIKRAVVDRLRAVQIPGGDPISEQLVEDVTVESGVVTFVVNFKRLDQSMADRITDQLQGAGLATPGVEHARVAAVDAAAPETGLPVTGVESIIAIGSAKGGVGKSTVTVALAKALDAAGLEVAVFDANVHAPDAPDLLGAEGPVRSTPSGSPIPVDADGIEVMSVELIAEDGPVAWRGAMVHDVVTDLLGNADWTDRDVLLLDLPPGIGEAVTTLVQQAPIDGSLLVSTPTDEGVRASERTGALLDSYGVPVIGAVANMVATDEADVASPYEGDGRSLAAEIESVEVLEDALEPIPFDPALRELQTCTFDEPSTPGETAVASITETLEAFLADAAGPEAPADAVDLRGLPPAASQRQALSEFGVTGDAPVSMLVRGEPREFVDVIEGTLERDDRSLARTTIDDLGREGWLVEFEPAADSSTPSTSEPTA</sequence>
<dbReference type="Pfam" id="PF10609">
    <property type="entry name" value="ParA"/>
    <property type="match status" value="1"/>
</dbReference>
<accession>A0A1G9A3R8</accession>
<dbReference type="GO" id="GO:0016226">
    <property type="term" value="P:iron-sulfur cluster assembly"/>
    <property type="evidence" value="ECO:0007669"/>
    <property type="project" value="InterPro"/>
</dbReference>
<keyword evidence="2 4" id="KW-0067">ATP-binding</keyword>
<dbReference type="InterPro" id="IPR027417">
    <property type="entry name" value="P-loop_NTPase"/>
</dbReference>
<dbReference type="AlphaFoldDB" id="A0A1G9A3R8"/>
<dbReference type="Proteomes" id="UP000198882">
    <property type="component" value="Unassembled WGS sequence"/>
</dbReference>
<evidence type="ECO:0000313" key="4">
    <source>
        <dbReference type="EMBL" id="SDK21978.1"/>
    </source>
</evidence>
<dbReference type="PANTHER" id="PTHR42961">
    <property type="entry name" value="IRON-SULFUR PROTEIN NUBPL"/>
    <property type="match status" value="1"/>
</dbReference>
<dbReference type="Pfam" id="PF01883">
    <property type="entry name" value="FeS_assembly_P"/>
    <property type="match status" value="1"/>
</dbReference>
<evidence type="ECO:0000259" key="3">
    <source>
        <dbReference type="Pfam" id="PF01883"/>
    </source>
</evidence>
<dbReference type="InterPro" id="IPR044304">
    <property type="entry name" value="NUBPL-like"/>
</dbReference>
<dbReference type="EMBL" id="FNFE01000003">
    <property type="protein sequence ID" value="SDK21978.1"/>
    <property type="molecule type" value="Genomic_DNA"/>
</dbReference>
<gene>
    <name evidence="4" type="ORF">SAMN04515672_2569</name>
</gene>
<dbReference type="PANTHER" id="PTHR42961:SF2">
    <property type="entry name" value="IRON-SULFUR PROTEIN NUBPL"/>
    <property type="match status" value="1"/>
</dbReference>
<dbReference type="InterPro" id="IPR002744">
    <property type="entry name" value="MIP18-like"/>
</dbReference>
<keyword evidence="1" id="KW-0547">Nucleotide-binding</keyword>
<proteinExistence type="predicted"/>
<dbReference type="STRING" id="1095776.SAMN04515672_2569"/>
<evidence type="ECO:0000313" key="5">
    <source>
        <dbReference type="Proteomes" id="UP000198882"/>
    </source>
</evidence>
<dbReference type="SUPFAM" id="SSF52540">
    <property type="entry name" value="P-loop containing nucleoside triphosphate hydrolases"/>
    <property type="match status" value="1"/>
</dbReference>
<feature type="domain" description="MIP18 family-like" evidence="3">
    <location>
        <begin position="49"/>
        <end position="117"/>
    </location>
</feature>
<dbReference type="InterPro" id="IPR033756">
    <property type="entry name" value="YlxH/NBP35"/>
</dbReference>
<reference evidence="5" key="1">
    <citation type="submission" date="2016-10" db="EMBL/GenBank/DDBJ databases">
        <authorList>
            <person name="Varghese N."/>
            <person name="Submissions S."/>
        </authorList>
    </citation>
    <scope>NUCLEOTIDE SEQUENCE [LARGE SCALE GENOMIC DNA]</scope>
    <source>
        <strain evidence="5">B4,CECT 8067,JCM 17497</strain>
    </source>
</reference>
<dbReference type="Gene3D" id="3.40.50.300">
    <property type="entry name" value="P-loop containing nucleotide triphosphate hydrolases"/>
    <property type="match status" value="1"/>
</dbReference>